<feature type="signal peptide" evidence="5">
    <location>
        <begin position="1"/>
        <end position="33"/>
    </location>
</feature>
<feature type="chain" id="PRO_5042167213" description="Kelch repeat protein" evidence="5">
    <location>
        <begin position="34"/>
        <end position="602"/>
    </location>
</feature>
<feature type="transmembrane region" description="Helical" evidence="4">
    <location>
        <begin position="495"/>
        <end position="517"/>
    </location>
</feature>
<dbReference type="PANTHER" id="PTHR46228:SF2">
    <property type="entry name" value="KELCH REPEAT PROTEIN (AFU_ORTHOLOGUE AFUA_4G14350)"/>
    <property type="match status" value="1"/>
</dbReference>
<keyword evidence="2" id="KW-0677">Repeat</keyword>
<gene>
    <name evidence="6" type="ORF">B0T20DRAFT_372449</name>
</gene>
<evidence type="ECO:0000256" key="3">
    <source>
        <dbReference type="SAM" id="MobiDB-lite"/>
    </source>
</evidence>
<sequence length="602" mass="65595">MLPLIPNAGRVSLHTFYLATSFISALLPVLVHAQYPDAPDPSNFVRRAHSRAIVLGDFLYIDGGELSQFVDGVFMPDDQPTHGINSTLSIDLSKSWTASTVQIKQIPLQGPIMMNSVAIWPDTTGNGYYLYGGVTSYNQNNTGFPKEGIWKFVADGRGGGTWSLEEAANLDTFSSLRYTTNSAYASTGGIGFAIGGYQSRFTDPSITARSNLRWQTAGMVSYDMGTREWKNDSQLAEGFLEPNQSLEDGRAIHVPGFGTGPNGLIFALGGAAKTAGVMSPGITHTPLVSFSVISFFDPDTKKWYAQATTGEAPKGRLAHCVVGAQSPEGSFEIFVFGGTSVTYDTAFGDLYVLSVPGFHWFRAEDRSGDIPRASGTCVVIGKRQMLTIGGVDYGKGNIKYWKDQDPLPQGLGIFDMTDLRWVRNGSYDADAEAYRAPQVVQDWYRAQNAANQTVQWSSDEVKALFSSADVTFSTDEPAPPVEPPKKNGNNNNTGLIAGCVMGGCVVFLAICVAVTLYRNRRFRQKTEPCSSSNQQGHYKSSTQPVEEKPKELEWSPLESYASPVEAYQPPAELAGGINCWELPEAEQYSTYEKERARAELDG</sequence>
<feature type="compositionally biased region" description="Polar residues" evidence="3">
    <location>
        <begin position="527"/>
        <end position="544"/>
    </location>
</feature>
<dbReference type="Proteomes" id="UP001281003">
    <property type="component" value="Unassembled WGS sequence"/>
</dbReference>
<dbReference type="InterPro" id="IPR011043">
    <property type="entry name" value="Gal_Oxase/kelch_b-propeller"/>
</dbReference>
<keyword evidence="5" id="KW-0732">Signal</keyword>
<keyword evidence="4" id="KW-0472">Membrane</keyword>
<accession>A0AAE0PGH2</accession>
<evidence type="ECO:0000256" key="2">
    <source>
        <dbReference type="ARBA" id="ARBA00022737"/>
    </source>
</evidence>
<keyword evidence="7" id="KW-1185">Reference proteome</keyword>
<comment type="caution">
    <text evidence="6">The sequence shown here is derived from an EMBL/GenBank/DDBJ whole genome shotgun (WGS) entry which is preliminary data.</text>
</comment>
<reference evidence="6" key="2">
    <citation type="submission" date="2023-07" db="EMBL/GenBank/DDBJ databases">
        <authorList>
            <consortium name="Lawrence Berkeley National Laboratory"/>
            <person name="Haridas S."/>
            <person name="Hensen N."/>
            <person name="Bonometti L."/>
            <person name="Westerberg I."/>
            <person name="Brannstrom I.O."/>
            <person name="Guillou S."/>
            <person name="Cros-Aarteil S."/>
            <person name="Calhoun S."/>
            <person name="Kuo A."/>
            <person name="Mondo S."/>
            <person name="Pangilinan J."/>
            <person name="Riley R."/>
            <person name="LaButti K."/>
            <person name="Andreopoulos B."/>
            <person name="Lipzen A."/>
            <person name="Chen C."/>
            <person name="Yanf M."/>
            <person name="Daum C."/>
            <person name="Ng V."/>
            <person name="Clum A."/>
            <person name="Steindorff A."/>
            <person name="Ohm R."/>
            <person name="Martin F."/>
            <person name="Silar P."/>
            <person name="Natvig D."/>
            <person name="Lalanne C."/>
            <person name="Gautier V."/>
            <person name="Ament-velasquez S.L."/>
            <person name="Kruys A."/>
            <person name="Hutchinson M.I."/>
            <person name="Powell A.J."/>
            <person name="Barry K."/>
            <person name="Miller A.N."/>
            <person name="Grigoriev I.V."/>
            <person name="Debuchy R."/>
            <person name="Gladieux P."/>
            <person name="Thoren M.H."/>
            <person name="Johannesson H."/>
        </authorList>
    </citation>
    <scope>NUCLEOTIDE SEQUENCE</scope>
    <source>
        <strain evidence="6">FGSC 1904</strain>
    </source>
</reference>
<protein>
    <recommendedName>
        <fullName evidence="8">Kelch repeat protein</fullName>
    </recommendedName>
</protein>
<name>A0AAE0PGH2_SORBR</name>
<dbReference type="Gene3D" id="2.120.10.80">
    <property type="entry name" value="Kelch-type beta propeller"/>
    <property type="match status" value="1"/>
</dbReference>
<dbReference type="EMBL" id="JAUTDP010000004">
    <property type="protein sequence ID" value="KAK3399558.1"/>
    <property type="molecule type" value="Genomic_DNA"/>
</dbReference>
<keyword evidence="4" id="KW-0812">Transmembrane</keyword>
<keyword evidence="4" id="KW-1133">Transmembrane helix</keyword>
<dbReference type="InterPro" id="IPR015915">
    <property type="entry name" value="Kelch-typ_b-propeller"/>
</dbReference>
<evidence type="ECO:0008006" key="8">
    <source>
        <dbReference type="Google" id="ProtNLM"/>
    </source>
</evidence>
<reference evidence="6" key="1">
    <citation type="journal article" date="2023" name="Mol. Phylogenet. Evol.">
        <title>Genome-scale phylogeny and comparative genomics of the fungal order Sordariales.</title>
        <authorList>
            <person name="Hensen N."/>
            <person name="Bonometti L."/>
            <person name="Westerberg I."/>
            <person name="Brannstrom I.O."/>
            <person name="Guillou S."/>
            <person name="Cros-Aarteil S."/>
            <person name="Calhoun S."/>
            <person name="Haridas S."/>
            <person name="Kuo A."/>
            <person name="Mondo S."/>
            <person name="Pangilinan J."/>
            <person name="Riley R."/>
            <person name="LaButti K."/>
            <person name="Andreopoulos B."/>
            <person name="Lipzen A."/>
            <person name="Chen C."/>
            <person name="Yan M."/>
            <person name="Daum C."/>
            <person name="Ng V."/>
            <person name="Clum A."/>
            <person name="Steindorff A."/>
            <person name="Ohm R.A."/>
            <person name="Martin F."/>
            <person name="Silar P."/>
            <person name="Natvig D.O."/>
            <person name="Lalanne C."/>
            <person name="Gautier V."/>
            <person name="Ament-Velasquez S.L."/>
            <person name="Kruys A."/>
            <person name="Hutchinson M.I."/>
            <person name="Powell A.J."/>
            <person name="Barry K."/>
            <person name="Miller A.N."/>
            <person name="Grigoriev I.V."/>
            <person name="Debuchy R."/>
            <person name="Gladieux P."/>
            <person name="Hiltunen Thoren M."/>
            <person name="Johannesson H."/>
        </authorList>
    </citation>
    <scope>NUCLEOTIDE SEQUENCE</scope>
    <source>
        <strain evidence="6">FGSC 1904</strain>
    </source>
</reference>
<feature type="region of interest" description="Disordered" evidence="3">
    <location>
        <begin position="525"/>
        <end position="555"/>
    </location>
</feature>
<proteinExistence type="predicted"/>
<keyword evidence="1" id="KW-0880">Kelch repeat</keyword>
<evidence type="ECO:0000313" key="7">
    <source>
        <dbReference type="Proteomes" id="UP001281003"/>
    </source>
</evidence>
<evidence type="ECO:0000313" key="6">
    <source>
        <dbReference type="EMBL" id="KAK3399558.1"/>
    </source>
</evidence>
<organism evidence="6 7">
    <name type="scientific">Sordaria brevicollis</name>
    <dbReference type="NCBI Taxonomy" id="83679"/>
    <lineage>
        <taxon>Eukaryota</taxon>
        <taxon>Fungi</taxon>
        <taxon>Dikarya</taxon>
        <taxon>Ascomycota</taxon>
        <taxon>Pezizomycotina</taxon>
        <taxon>Sordariomycetes</taxon>
        <taxon>Sordariomycetidae</taxon>
        <taxon>Sordariales</taxon>
        <taxon>Sordariaceae</taxon>
        <taxon>Sordaria</taxon>
    </lineage>
</organism>
<evidence type="ECO:0000256" key="4">
    <source>
        <dbReference type="SAM" id="Phobius"/>
    </source>
</evidence>
<evidence type="ECO:0000256" key="5">
    <source>
        <dbReference type="SAM" id="SignalP"/>
    </source>
</evidence>
<dbReference type="SUPFAM" id="SSF50965">
    <property type="entry name" value="Galactose oxidase, central domain"/>
    <property type="match status" value="2"/>
</dbReference>
<dbReference type="AlphaFoldDB" id="A0AAE0PGH2"/>
<evidence type="ECO:0000256" key="1">
    <source>
        <dbReference type="ARBA" id="ARBA00022441"/>
    </source>
</evidence>
<dbReference type="PANTHER" id="PTHR46228">
    <property type="entry name" value="KELCH DOMAIN-CONTAINING PROTEIN"/>
    <property type="match status" value="1"/>
</dbReference>